<accession>A0A0C3B0Q4</accession>
<proteinExistence type="predicted"/>
<dbReference type="Proteomes" id="UP000054097">
    <property type="component" value="Unassembled WGS sequence"/>
</dbReference>
<dbReference type="AlphaFoldDB" id="A0A0C3B0Q4"/>
<feature type="signal peptide" evidence="1">
    <location>
        <begin position="1"/>
        <end position="23"/>
    </location>
</feature>
<evidence type="ECO:0008006" key="4">
    <source>
        <dbReference type="Google" id="ProtNLM"/>
    </source>
</evidence>
<sequence>MPPANSLPTELWLIIFESLVAISTSPSEYSNSNNFPEVSRHLRSPWDQPLVKNTRLYNLRLVSRSFKALFERVMPLFNHHFFEKSALCDIPAGKKALYVSQDVDILHYLPRLISKPATCHQICTLDIYNTSKQNRLEESTFDILCNNASDFPLLQTLSLEPPRTTTGGPFSNFWFRLNDAFPQLTCLVVRQWVPSYEGDTDLTFGRLEVLDVNGAPPDFRLHFPSLKHAAFGCVSSSELASFNGRSRLESLLLKEIVEAHHFSWDLFPNLQLIGIPGRRAETFGPLPPLPAHHPLRHIYIYLGVTFHSGRGSDRITQYEWLSRMVGHLPAVSRITLAVETSAKHHQPWVSMDYDQETLRRLGLSVNKIASRQIKGTRLVVLQRTSSPSTGLDWYHNYSASLVNPSLHTPAVSQAQGKGERWKRFQDFASRKLGSVY</sequence>
<organism evidence="2 3">
    <name type="scientific">Serendipita vermifera MAFF 305830</name>
    <dbReference type="NCBI Taxonomy" id="933852"/>
    <lineage>
        <taxon>Eukaryota</taxon>
        <taxon>Fungi</taxon>
        <taxon>Dikarya</taxon>
        <taxon>Basidiomycota</taxon>
        <taxon>Agaricomycotina</taxon>
        <taxon>Agaricomycetes</taxon>
        <taxon>Sebacinales</taxon>
        <taxon>Serendipitaceae</taxon>
        <taxon>Serendipita</taxon>
    </lineage>
</organism>
<name>A0A0C3B0Q4_SERVB</name>
<evidence type="ECO:0000313" key="2">
    <source>
        <dbReference type="EMBL" id="KIM30350.1"/>
    </source>
</evidence>
<feature type="chain" id="PRO_5002161320" description="F-box domain-containing protein" evidence="1">
    <location>
        <begin position="24"/>
        <end position="436"/>
    </location>
</feature>
<dbReference type="EMBL" id="KN824285">
    <property type="protein sequence ID" value="KIM30350.1"/>
    <property type="molecule type" value="Genomic_DNA"/>
</dbReference>
<reference evidence="2 3" key="1">
    <citation type="submission" date="2014-04" db="EMBL/GenBank/DDBJ databases">
        <authorList>
            <consortium name="DOE Joint Genome Institute"/>
            <person name="Kuo A."/>
            <person name="Zuccaro A."/>
            <person name="Kohler A."/>
            <person name="Nagy L.G."/>
            <person name="Floudas D."/>
            <person name="Copeland A."/>
            <person name="Barry K.W."/>
            <person name="Cichocki N."/>
            <person name="Veneault-Fourrey C."/>
            <person name="LaButti K."/>
            <person name="Lindquist E.A."/>
            <person name="Lipzen A."/>
            <person name="Lundell T."/>
            <person name="Morin E."/>
            <person name="Murat C."/>
            <person name="Sun H."/>
            <person name="Tunlid A."/>
            <person name="Henrissat B."/>
            <person name="Grigoriev I.V."/>
            <person name="Hibbett D.S."/>
            <person name="Martin F."/>
            <person name="Nordberg H.P."/>
            <person name="Cantor M.N."/>
            <person name="Hua S.X."/>
        </authorList>
    </citation>
    <scope>NUCLEOTIDE SEQUENCE [LARGE SCALE GENOMIC DNA]</scope>
    <source>
        <strain evidence="2 3">MAFF 305830</strain>
    </source>
</reference>
<dbReference type="HOGENOM" id="CLU_062154_0_0_1"/>
<reference evidence="3" key="2">
    <citation type="submission" date="2015-01" db="EMBL/GenBank/DDBJ databases">
        <title>Evolutionary Origins and Diversification of the Mycorrhizal Mutualists.</title>
        <authorList>
            <consortium name="DOE Joint Genome Institute"/>
            <consortium name="Mycorrhizal Genomics Consortium"/>
            <person name="Kohler A."/>
            <person name="Kuo A."/>
            <person name="Nagy L.G."/>
            <person name="Floudas D."/>
            <person name="Copeland A."/>
            <person name="Barry K.W."/>
            <person name="Cichocki N."/>
            <person name="Veneault-Fourrey C."/>
            <person name="LaButti K."/>
            <person name="Lindquist E.A."/>
            <person name="Lipzen A."/>
            <person name="Lundell T."/>
            <person name="Morin E."/>
            <person name="Murat C."/>
            <person name="Riley R."/>
            <person name="Ohm R."/>
            <person name="Sun H."/>
            <person name="Tunlid A."/>
            <person name="Henrissat B."/>
            <person name="Grigoriev I.V."/>
            <person name="Hibbett D.S."/>
            <person name="Martin F."/>
        </authorList>
    </citation>
    <scope>NUCLEOTIDE SEQUENCE [LARGE SCALE GENOMIC DNA]</scope>
    <source>
        <strain evidence="3">MAFF 305830</strain>
    </source>
</reference>
<evidence type="ECO:0000313" key="3">
    <source>
        <dbReference type="Proteomes" id="UP000054097"/>
    </source>
</evidence>
<keyword evidence="3" id="KW-1185">Reference proteome</keyword>
<gene>
    <name evidence="2" type="ORF">M408DRAFT_328354</name>
</gene>
<keyword evidence="1" id="KW-0732">Signal</keyword>
<protein>
    <recommendedName>
        <fullName evidence="4">F-box domain-containing protein</fullName>
    </recommendedName>
</protein>
<evidence type="ECO:0000256" key="1">
    <source>
        <dbReference type="SAM" id="SignalP"/>
    </source>
</evidence>
<dbReference type="OrthoDB" id="3133324at2759"/>